<accession>A0A0X1SZH3</accession>
<evidence type="ECO:0000313" key="3">
    <source>
        <dbReference type="EMBL" id="AMB85222.1"/>
    </source>
</evidence>
<sequence length="292" mass="33451">MKVSVVVPSYNHSEFVCKTIESIFLQDIAKENFELIVVDDCSSDDSVSKIIKLKEKYNFIFIEKETNGGLNHSIDCALKYCSGEYISIIASDDIMLPNKLREQVEYLSDNDFDCVYSKGEIINIKGDVIGQQNLCEFEAELNAGTAYEFSAVDDTSGPLLQSAMLKLKIMREVSSLRKKFKSDDWVVLLYLLKKCKVGFIDRTTFQYRVHEDNTHSKYWDTLPMRLEIPFIFLKEESPKLRRKSISNTLSSHAAALFRDGKYVDAVRFFLASVCFGVPTKKIFRFVLKRVGL</sequence>
<dbReference type="KEGG" id="pagb:AWM79_07860"/>
<dbReference type="PANTHER" id="PTHR22916:SF3">
    <property type="entry name" value="UDP-GLCNAC:BETAGAL BETA-1,3-N-ACETYLGLUCOSAMINYLTRANSFERASE-LIKE PROTEIN 1"/>
    <property type="match status" value="1"/>
</dbReference>
<evidence type="ECO:0000313" key="4">
    <source>
        <dbReference type="Proteomes" id="UP000063229"/>
    </source>
</evidence>
<reference evidence="4" key="1">
    <citation type="submission" date="2016-01" db="EMBL/GenBank/DDBJ databases">
        <authorList>
            <person name="Storey N.H."/>
            <person name="Neuman B.W."/>
        </authorList>
    </citation>
    <scope>NUCLEOTIDE SEQUENCE [LARGE SCALE GENOMIC DNA]</scope>
    <source>
        <strain evidence="4">NCPPB 2472</strain>
    </source>
</reference>
<protein>
    <recommendedName>
        <fullName evidence="2">Glycosyltransferase 2-like domain-containing protein</fullName>
    </recommendedName>
</protein>
<organism evidence="3 4">
    <name type="scientific">Pseudomonas agarici</name>
    <dbReference type="NCBI Taxonomy" id="46677"/>
    <lineage>
        <taxon>Bacteria</taxon>
        <taxon>Pseudomonadati</taxon>
        <taxon>Pseudomonadota</taxon>
        <taxon>Gammaproteobacteria</taxon>
        <taxon>Pseudomonadales</taxon>
        <taxon>Pseudomonadaceae</taxon>
        <taxon>Pseudomonas</taxon>
    </lineage>
</organism>
<dbReference type="CDD" id="cd00761">
    <property type="entry name" value="Glyco_tranf_GTA_type"/>
    <property type="match status" value="1"/>
</dbReference>
<dbReference type="RefSeq" id="WP_060782560.1">
    <property type="nucleotide sequence ID" value="NZ_CP014135.1"/>
</dbReference>
<feature type="domain" description="Glycosyltransferase 2-like" evidence="2">
    <location>
        <begin position="4"/>
        <end position="132"/>
    </location>
</feature>
<dbReference type="Gene3D" id="3.90.550.10">
    <property type="entry name" value="Spore Coat Polysaccharide Biosynthesis Protein SpsA, Chain A"/>
    <property type="match status" value="1"/>
</dbReference>
<keyword evidence="1" id="KW-0997">Cell inner membrane</keyword>
<dbReference type="GO" id="GO:0016758">
    <property type="term" value="F:hexosyltransferase activity"/>
    <property type="evidence" value="ECO:0007669"/>
    <property type="project" value="UniProtKB-ARBA"/>
</dbReference>
<keyword evidence="4" id="KW-1185">Reference proteome</keyword>
<keyword evidence="1" id="KW-1003">Cell membrane</keyword>
<dbReference type="PANTHER" id="PTHR22916">
    <property type="entry name" value="GLYCOSYLTRANSFERASE"/>
    <property type="match status" value="1"/>
</dbReference>
<dbReference type="AlphaFoldDB" id="A0A0X1SZH3"/>
<dbReference type="InterPro" id="IPR029044">
    <property type="entry name" value="Nucleotide-diphossugar_trans"/>
</dbReference>
<gene>
    <name evidence="3" type="ORF">AWM79_07860</name>
</gene>
<keyword evidence="1" id="KW-0472">Membrane</keyword>
<dbReference type="EMBL" id="CP014135">
    <property type="protein sequence ID" value="AMB85222.1"/>
    <property type="molecule type" value="Genomic_DNA"/>
</dbReference>
<dbReference type="Proteomes" id="UP000063229">
    <property type="component" value="Chromosome"/>
</dbReference>
<dbReference type="STRING" id="46677.AWM79_07860"/>
<dbReference type="OrthoDB" id="8742915at2"/>
<evidence type="ECO:0000256" key="1">
    <source>
        <dbReference type="ARBA" id="ARBA00022519"/>
    </source>
</evidence>
<proteinExistence type="predicted"/>
<dbReference type="Pfam" id="PF00535">
    <property type="entry name" value="Glycos_transf_2"/>
    <property type="match status" value="1"/>
</dbReference>
<dbReference type="SUPFAM" id="SSF53448">
    <property type="entry name" value="Nucleotide-diphospho-sugar transferases"/>
    <property type="match status" value="1"/>
</dbReference>
<evidence type="ECO:0000259" key="2">
    <source>
        <dbReference type="Pfam" id="PF00535"/>
    </source>
</evidence>
<dbReference type="InterPro" id="IPR001173">
    <property type="entry name" value="Glyco_trans_2-like"/>
</dbReference>
<name>A0A0X1SZH3_PSEAA</name>